<proteinExistence type="predicted"/>
<evidence type="ECO:0000256" key="3">
    <source>
        <dbReference type="ARBA" id="ARBA00022691"/>
    </source>
</evidence>
<dbReference type="GO" id="GO:0005737">
    <property type="term" value="C:cytoplasm"/>
    <property type="evidence" value="ECO:0007669"/>
    <property type="project" value="TreeGrafter"/>
</dbReference>
<evidence type="ECO:0000313" key="9">
    <source>
        <dbReference type="Proteomes" id="UP000192315"/>
    </source>
</evidence>
<keyword evidence="2" id="KW-0004">4Fe-4S</keyword>
<evidence type="ECO:0000256" key="2">
    <source>
        <dbReference type="ARBA" id="ARBA00022485"/>
    </source>
</evidence>
<feature type="domain" description="Elp3/MiaA/NifB-like radical SAM core" evidence="7">
    <location>
        <begin position="43"/>
        <end position="264"/>
    </location>
</feature>
<evidence type="ECO:0000256" key="5">
    <source>
        <dbReference type="ARBA" id="ARBA00023004"/>
    </source>
</evidence>
<keyword evidence="5" id="KW-0408">Iron</keyword>
<dbReference type="CDD" id="cd01335">
    <property type="entry name" value="Radical_SAM"/>
    <property type="match status" value="1"/>
</dbReference>
<keyword evidence="4" id="KW-0479">Metal-binding</keyword>
<keyword evidence="3" id="KW-0949">S-adenosyl-L-methionine</keyword>
<dbReference type="InterPro" id="IPR005909">
    <property type="entry name" value="RaSEA"/>
</dbReference>
<dbReference type="SMART" id="SM00729">
    <property type="entry name" value="Elp3"/>
    <property type="match status" value="1"/>
</dbReference>
<dbReference type="RefSeq" id="WP_084272315.1">
    <property type="nucleotide sequence ID" value="NZ_FWYE01000001.1"/>
</dbReference>
<keyword evidence="9" id="KW-1185">Reference proteome</keyword>
<evidence type="ECO:0000259" key="7">
    <source>
        <dbReference type="SMART" id="SM00729"/>
    </source>
</evidence>
<dbReference type="Pfam" id="PF04055">
    <property type="entry name" value="Radical_SAM"/>
    <property type="match status" value="1"/>
</dbReference>
<accession>A0A8G2L7F6</accession>
<comment type="caution">
    <text evidence="8">The sequence shown here is derived from an EMBL/GenBank/DDBJ whole genome shotgun (WGS) entry which is preliminary data.</text>
</comment>
<name>A0A8G2L7F6_PICTO</name>
<dbReference type="PANTHER" id="PTHR11135">
    <property type="entry name" value="HISTONE ACETYLTRANSFERASE-RELATED"/>
    <property type="match status" value="1"/>
</dbReference>
<comment type="cofactor">
    <cofactor evidence="1">
        <name>[4Fe-4S] cluster</name>
        <dbReference type="ChEBI" id="CHEBI:49883"/>
    </cofactor>
</comment>
<evidence type="ECO:0000256" key="4">
    <source>
        <dbReference type="ARBA" id="ARBA00022723"/>
    </source>
</evidence>
<dbReference type="GO" id="GO:0003824">
    <property type="term" value="F:catalytic activity"/>
    <property type="evidence" value="ECO:0007669"/>
    <property type="project" value="InterPro"/>
</dbReference>
<evidence type="ECO:0000313" key="8">
    <source>
        <dbReference type="EMBL" id="SMD30270.1"/>
    </source>
</evidence>
<evidence type="ECO:0000256" key="6">
    <source>
        <dbReference type="ARBA" id="ARBA00023014"/>
    </source>
</evidence>
<dbReference type="PIRSF" id="PIRSF004954">
    <property type="entry name" value="Radical_SAM"/>
    <property type="match status" value="1"/>
</dbReference>
<dbReference type="InterPro" id="IPR006638">
    <property type="entry name" value="Elp3/MiaA/NifB-like_rSAM"/>
</dbReference>
<gene>
    <name evidence="8" type="ORF">SAMN02745355_0139</name>
</gene>
<dbReference type="EMBL" id="FWYE01000001">
    <property type="protein sequence ID" value="SMD30270.1"/>
    <property type="molecule type" value="Genomic_DNA"/>
</dbReference>
<dbReference type="AlphaFoldDB" id="A0A8G2L7F6"/>
<keyword evidence="6" id="KW-0411">Iron-sulfur</keyword>
<dbReference type="PANTHER" id="PTHR11135:SF0">
    <property type="entry name" value="ELONGATOR COMPLEX PROTEIN 3"/>
    <property type="match status" value="1"/>
</dbReference>
<dbReference type="GO" id="GO:0051539">
    <property type="term" value="F:4 iron, 4 sulfur cluster binding"/>
    <property type="evidence" value="ECO:0007669"/>
    <property type="project" value="UniProtKB-KW"/>
</dbReference>
<organism evidence="8 9">
    <name type="scientific">Picrophilus torridus (strain ATCC 700027 / DSM 9790 / JCM 10055 / NBRC 100828 / KAW 2/3)</name>
    <dbReference type="NCBI Taxonomy" id="1122961"/>
    <lineage>
        <taxon>Archaea</taxon>
        <taxon>Methanobacteriati</taxon>
        <taxon>Thermoplasmatota</taxon>
        <taxon>Thermoplasmata</taxon>
        <taxon>Thermoplasmatales</taxon>
        <taxon>Picrophilaceae</taxon>
        <taxon>Picrophilus</taxon>
    </lineage>
</organism>
<dbReference type="InterPro" id="IPR039661">
    <property type="entry name" value="ELP3"/>
</dbReference>
<sequence length="352" mass="40615">MINRDLALFVKNLMPEFENSKDPNKPVSIWKELDRLRGFPEKTVVCIFRTNGCAWYKFSSCSMCGYFNDVSSGIIDENLFKQIDILKSSLNGAKVLKIFTSGSFLDPREIPKNVRDYFFESFKDSVDKILIESRTEFIKQETLDDIKRHKIPLRIAIGLESANDYIIKYSVNKGTNFNKFLSAAKLLRANNLELRTYLILKPPFISEKMAISDVISSVRAVAGYSNDVSINPMNIQKNTMVEALWKRGLYRPPRLFSLAESLLKSRDSGTEVLSYPTGGNRDRGVHNDEFDGKLLDLIVRSSLNQDFNELDEYYNSIDKSKYYMEIDLEDRMIFQSDYKKLVSHLSESVMFY</sequence>
<dbReference type="GO" id="GO:0002926">
    <property type="term" value="P:tRNA wobble base 5-methoxycarbonylmethyl-2-thiouridinylation"/>
    <property type="evidence" value="ECO:0007669"/>
    <property type="project" value="TreeGrafter"/>
</dbReference>
<dbReference type="NCBIfam" id="TIGR01210">
    <property type="entry name" value="archaeosine biosynthesis radical SAM protein RaSEA"/>
    <property type="match status" value="1"/>
</dbReference>
<protein>
    <recommendedName>
        <fullName evidence="7">Elp3/MiaA/NifB-like radical SAM core domain-containing protein</fullName>
    </recommendedName>
</protein>
<evidence type="ECO:0000256" key="1">
    <source>
        <dbReference type="ARBA" id="ARBA00001966"/>
    </source>
</evidence>
<dbReference type="InterPro" id="IPR007197">
    <property type="entry name" value="rSAM"/>
</dbReference>
<dbReference type="Proteomes" id="UP000192315">
    <property type="component" value="Unassembled WGS sequence"/>
</dbReference>
<dbReference type="SFLD" id="SFLDS00029">
    <property type="entry name" value="Radical_SAM"/>
    <property type="match status" value="1"/>
</dbReference>
<dbReference type="GO" id="GO:0046872">
    <property type="term" value="F:metal ion binding"/>
    <property type="evidence" value="ECO:0007669"/>
    <property type="project" value="UniProtKB-KW"/>
</dbReference>
<reference evidence="8 9" key="1">
    <citation type="submission" date="2017-04" db="EMBL/GenBank/DDBJ databases">
        <authorList>
            <person name="Varghese N."/>
            <person name="Submissions S."/>
        </authorList>
    </citation>
    <scope>NUCLEOTIDE SEQUENCE [LARGE SCALE GENOMIC DNA]</scope>
    <source>
        <strain evidence="8 9">DSM 9789</strain>
    </source>
</reference>